<dbReference type="Pfam" id="PF13416">
    <property type="entry name" value="SBP_bac_8"/>
    <property type="match status" value="1"/>
</dbReference>
<reference evidence="4" key="1">
    <citation type="submission" date="2016-07" db="EMBL/GenBank/DDBJ databases">
        <authorList>
            <person name="Florea S."/>
            <person name="Webb J.S."/>
            <person name="Jaromczyk J."/>
            <person name="Schardl C.L."/>
        </authorList>
    </citation>
    <scope>NUCLEOTIDE SEQUENCE [LARGE SCALE GENOMIC DNA]</scope>
    <source>
        <strain evidence="4">Z6</strain>
    </source>
</reference>
<keyword evidence="4" id="KW-1185">Reference proteome</keyword>
<comment type="caution">
    <text evidence="3">The sequence shown here is derived from an EMBL/GenBank/DDBJ whole genome shotgun (WGS) entry which is preliminary data.</text>
</comment>
<dbReference type="RefSeq" id="WP_068717339.1">
    <property type="nucleotide sequence ID" value="NZ_LWDV01000009.1"/>
</dbReference>
<evidence type="ECO:0000256" key="2">
    <source>
        <dbReference type="SAM" id="SignalP"/>
    </source>
</evidence>
<evidence type="ECO:0000313" key="4">
    <source>
        <dbReference type="Proteomes" id="UP000093514"/>
    </source>
</evidence>
<name>A0A1C0A6V6_9FIRM</name>
<sequence>MKKDSLKSLAIMGMLIFVLLLSACSSKAPETSQTPANNEKVAESTENTDSGPITIKVASWADEAMVDVVIPAFEKKYPNIKVEPVITEINEHHNSLLTKIAAGAEVPDVAFFEIAHIGKFSGKGGFVDLSKAPYNATQYKDKIVPYAWSQGMTQDGRMLGIPTDIAPATIFYRKDKFDELGVSIDDIKTMEDWIEVGKKFAKDIDGDGTNDRWLIADATNIYNMYAKSGGTRYFDAEGNSIVDSPNFVKAFEMAKKVRELGLDAGIGEWSNEWYATFQEGTALMAPSGAWLGGHIKGWIAPDTAGKWRATNFPDGMYASWGGSFAGIPADAKHKDAAWKYIQFVATRPDIQLAQFKAYDMFPSLTETYDSPVFDEGDEFYGGQKVRRLWAETAAEIPNVITNVNDMIAERALGTALTEVLENDKDPKVALKEAKKIIERKTQRR</sequence>
<dbReference type="InterPro" id="IPR050490">
    <property type="entry name" value="Bact_solute-bd_prot1"/>
</dbReference>
<evidence type="ECO:0000256" key="1">
    <source>
        <dbReference type="SAM" id="MobiDB-lite"/>
    </source>
</evidence>
<feature type="chain" id="PRO_5008642914" evidence="2">
    <location>
        <begin position="29"/>
        <end position="444"/>
    </location>
</feature>
<accession>A0A1C0A6V6</accession>
<gene>
    <name evidence="3" type="ORF">U472_08100</name>
</gene>
<feature type="signal peptide" evidence="2">
    <location>
        <begin position="1"/>
        <end position="28"/>
    </location>
</feature>
<reference evidence="3 4" key="2">
    <citation type="submission" date="2016-08" db="EMBL/GenBank/DDBJ databases">
        <title>Orenia metallireducens sp. nov. strain Z6, a Novel Metal-reducing Firmicute from the Deep Subsurface.</title>
        <authorList>
            <person name="Maxim B.I."/>
            <person name="Kenneth K."/>
            <person name="Flynn T.M."/>
            <person name="Oloughlin E.J."/>
            <person name="Locke R.A."/>
            <person name="Weber J.R."/>
            <person name="Egan S.M."/>
            <person name="Mackie R.I."/>
            <person name="Cann I.K."/>
        </authorList>
    </citation>
    <scope>NUCLEOTIDE SEQUENCE [LARGE SCALE GENOMIC DNA]</scope>
    <source>
        <strain evidence="3 4">Z6</strain>
    </source>
</reference>
<evidence type="ECO:0000313" key="3">
    <source>
        <dbReference type="EMBL" id="OCL25980.1"/>
    </source>
</evidence>
<dbReference type="OrthoDB" id="9768630at2"/>
<dbReference type="InterPro" id="IPR006059">
    <property type="entry name" value="SBP"/>
</dbReference>
<dbReference type="Gene3D" id="3.40.190.10">
    <property type="entry name" value="Periplasmic binding protein-like II"/>
    <property type="match status" value="1"/>
</dbReference>
<dbReference type="EMBL" id="LWDV01000009">
    <property type="protein sequence ID" value="OCL25980.1"/>
    <property type="molecule type" value="Genomic_DNA"/>
</dbReference>
<dbReference type="PANTHER" id="PTHR43649:SF32">
    <property type="entry name" value="SUGAR BINDING SECRETED PROTEIN"/>
    <property type="match status" value="1"/>
</dbReference>
<dbReference type="AlphaFoldDB" id="A0A1C0A6V6"/>
<feature type="region of interest" description="Disordered" evidence="1">
    <location>
        <begin position="29"/>
        <end position="49"/>
    </location>
</feature>
<protein>
    <submittedName>
        <fullName evidence="3">ABC transporter substrate-binding protein</fullName>
    </submittedName>
</protein>
<keyword evidence="2" id="KW-0732">Signal</keyword>
<dbReference type="Proteomes" id="UP000093514">
    <property type="component" value="Unassembled WGS sequence"/>
</dbReference>
<dbReference type="SUPFAM" id="SSF53850">
    <property type="entry name" value="Periplasmic binding protein-like II"/>
    <property type="match status" value="1"/>
</dbReference>
<proteinExistence type="predicted"/>
<dbReference type="PANTHER" id="PTHR43649">
    <property type="entry name" value="ARABINOSE-BINDING PROTEIN-RELATED"/>
    <property type="match status" value="1"/>
</dbReference>
<dbReference type="PROSITE" id="PS51257">
    <property type="entry name" value="PROKAR_LIPOPROTEIN"/>
    <property type="match status" value="1"/>
</dbReference>
<organism evidence="3 4">
    <name type="scientific">Orenia metallireducens</name>
    <dbReference type="NCBI Taxonomy" id="1413210"/>
    <lineage>
        <taxon>Bacteria</taxon>
        <taxon>Bacillati</taxon>
        <taxon>Bacillota</taxon>
        <taxon>Clostridia</taxon>
        <taxon>Halanaerobiales</taxon>
        <taxon>Halobacteroidaceae</taxon>
        <taxon>Orenia</taxon>
    </lineage>
</organism>